<organism evidence="2 3">
    <name type="scientific">Talaromyces islandicus</name>
    <name type="common">Penicillium islandicum</name>
    <dbReference type="NCBI Taxonomy" id="28573"/>
    <lineage>
        <taxon>Eukaryota</taxon>
        <taxon>Fungi</taxon>
        <taxon>Dikarya</taxon>
        <taxon>Ascomycota</taxon>
        <taxon>Pezizomycotina</taxon>
        <taxon>Eurotiomycetes</taxon>
        <taxon>Eurotiomycetidae</taxon>
        <taxon>Eurotiales</taxon>
        <taxon>Trichocomaceae</taxon>
        <taxon>Talaromyces</taxon>
        <taxon>Talaromyces sect. Islandici</taxon>
    </lineage>
</organism>
<feature type="domain" description="VOC" evidence="1">
    <location>
        <begin position="9"/>
        <end position="133"/>
    </location>
</feature>
<protein>
    <recommendedName>
        <fullName evidence="1">VOC domain-containing protein</fullName>
    </recommendedName>
</protein>
<dbReference type="PROSITE" id="PS51819">
    <property type="entry name" value="VOC"/>
    <property type="match status" value="1"/>
</dbReference>
<sequence>MTTHPTPIALAHVVLRTTPAKYSQMVSFYTALLSATPIYQNETMTFLRYDHEHHRLAIVQTPSIEPAPEGSLVAGLDHIAFTFASLPELARTYISLKSTPQQPILPVWCVNHGPTTSMYYRDPNGTRVELQVDNFDTAEEADAYMRSEAFKRNPIGVDFEPEEWAATVFRAADQDGEEGMEKIKMRAEMGERMVLPEYA</sequence>
<dbReference type="Pfam" id="PF00903">
    <property type="entry name" value="Glyoxalase"/>
    <property type="match status" value="1"/>
</dbReference>
<evidence type="ECO:0000313" key="3">
    <source>
        <dbReference type="Proteomes" id="UP000054383"/>
    </source>
</evidence>
<accession>A0A0U1LLU5</accession>
<dbReference type="OMA" id="GITPFRC"/>
<evidence type="ECO:0000313" key="2">
    <source>
        <dbReference type="EMBL" id="CRG83406.1"/>
    </source>
</evidence>
<proteinExistence type="predicted"/>
<name>A0A0U1LLU5_TALIS</name>
<dbReference type="InterPro" id="IPR004360">
    <property type="entry name" value="Glyas_Fos-R_dOase_dom"/>
</dbReference>
<dbReference type="SUPFAM" id="SSF54593">
    <property type="entry name" value="Glyoxalase/Bleomycin resistance protein/Dihydroxybiphenyl dioxygenase"/>
    <property type="match status" value="1"/>
</dbReference>
<dbReference type="Proteomes" id="UP000054383">
    <property type="component" value="Unassembled WGS sequence"/>
</dbReference>
<reference evidence="2 3" key="1">
    <citation type="submission" date="2015-04" db="EMBL/GenBank/DDBJ databases">
        <authorList>
            <person name="Syromyatnikov M.Y."/>
            <person name="Popov V.N."/>
        </authorList>
    </citation>
    <scope>NUCLEOTIDE SEQUENCE [LARGE SCALE GENOMIC DNA]</scope>
    <source>
        <strain evidence="2">WF-38-12</strain>
    </source>
</reference>
<dbReference type="AlphaFoldDB" id="A0A0U1LLU5"/>
<dbReference type="OrthoDB" id="5371818at2759"/>
<dbReference type="EMBL" id="CVMT01000001">
    <property type="protein sequence ID" value="CRG83406.1"/>
    <property type="molecule type" value="Genomic_DNA"/>
</dbReference>
<keyword evidence="3" id="KW-1185">Reference proteome</keyword>
<dbReference type="InterPro" id="IPR029068">
    <property type="entry name" value="Glyas_Bleomycin-R_OHBP_Dase"/>
</dbReference>
<dbReference type="Gene3D" id="3.10.180.10">
    <property type="entry name" value="2,3-Dihydroxybiphenyl 1,2-Dioxygenase, domain 1"/>
    <property type="match status" value="1"/>
</dbReference>
<dbReference type="InterPro" id="IPR037523">
    <property type="entry name" value="VOC_core"/>
</dbReference>
<evidence type="ECO:0000259" key="1">
    <source>
        <dbReference type="PROSITE" id="PS51819"/>
    </source>
</evidence>
<gene>
    <name evidence="2" type="ORF">PISL3812_00757</name>
</gene>